<reference evidence="1 2" key="1">
    <citation type="submission" date="2012-08" db="EMBL/GenBank/DDBJ databases">
        <title>Oryza genome evolution.</title>
        <authorList>
            <person name="Wing R.A."/>
        </authorList>
    </citation>
    <scope>NUCLEOTIDE SEQUENCE</scope>
</reference>
<organism evidence="1 2">
    <name type="scientific">Leersia perrieri</name>
    <dbReference type="NCBI Taxonomy" id="77586"/>
    <lineage>
        <taxon>Eukaryota</taxon>
        <taxon>Viridiplantae</taxon>
        <taxon>Streptophyta</taxon>
        <taxon>Embryophyta</taxon>
        <taxon>Tracheophyta</taxon>
        <taxon>Spermatophyta</taxon>
        <taxon>Magnoliopsida</taxon>
        <taxon>Liliopsida</taxon>
        <taxon>Poales</taxon>
        <taxon>Poaceae</taxon>
        <taxon>BOP clade</taxon>
        <taxon>Oryzoideae</taxon>
        <taxon>Oryzeae</taxon>
        <taxon>Oryzinae</taxon>
        <taxon>Leersia</taxon>
    </lineage>
</organism>
<accession>A0A0D9W096</accession>
<evidence type="ECO:0000313" key="2">
    <source>
        <dbReference type="Proteomes" id="UP000032180"/>
    </source>
</evidence>
<dbReference type="Gramene" id="LPERR03G31930.1">
    <property type="protein sequence ID" value="LPERR03G31930.1"/>
    <property type="gene ID" value="LPERR03G31930"/>
</dbReference>
<keyword evidence="2" id="KW-1185">Reference proteome</keyword>
<dbReference type="Proteomes" id="UP000032180">
    <property type="component" value="Chromosome 3"/>
</dbReference>
<protein>
    <submittedName>
        <fullName evidence="1">Uncharacterized protein</fullName>
    </submittedName>
</protein>
<sequence length="115" mass="12948">MLASIENCERIRGQKENPSPFNHLFLDSLGCTQFFIEKGRHVRFGEKRTFSSGPSLSSDRIHKRWSKTGGNPAHVYSSISSRKMGVDSRWRQTRATRLCPFAVNTAASIMLCSAI</sequence>
<evidence type="ECO:0000313" key="1">
    <source>
        <dbReference type="EnsemblPlants" id="LPERR03G31930.1"/>
    </source>
</evidence>
<reference evidence="1" key="3">
    <citation type="submission" date="2015-04" db="UniProtKB">
        <authorList>
            <consortium name="EnsemblPlants"/>
        </authorList>
    </citation>
    <scope>IDENTIFICATION</scope>
</reference>
<dbReference type="HOGENOM" id="CLU_2112407_0_0_1"/>
<dbReference type="EnsemblPlants" id="LPERR03G31930.1">
    <property type="protein sequence ID" value="LPERR03G31930.1"/>
    <property type="gene ID" value="LPERR03G31930"/>
</dbReference>
<proteinExistence type="predicted"/>
<name>A0A0D9W096_9ORYZ</name>
<dbReference type="AlphaFoldDB" id="A0A0D9W096"/>
<reference evidence="2" key="2">
    <citation type="submission" date="2013-12" db="EMBL/GenBank/DDBJ databases">
        <authorList>
            <person name="Yu Y."/>
            <person name="Lee S."/>
            <person name="de Baynast K."/>
            <person name="Wissotski M."/>
            <person name="Liu L."/>
            <person name="Talag J."/>
            <person name="Goicoechea J."/>
            <person name="Angelova A."/>
            <person name="Jetty R."/>
            <person name="Kudrna D."/>
            <person name="Golser W."/>
            <person name="Rivera L."/>
            <person name="Zhang J."/>
            <person name="Wing R."/>
        </authorList>
    </citation>
    <scope>NUCLEOTIDE SEQUENCE</scope>
</reference>